<dbReference type="Proteomes" id="UP001304683">
    <property type="component" value="Chromosome"/>
</dbReference>
<keyword evidence="4 8" id="KW-0812">Transmembrane</keyword>
<evidence type="ECO:0000313" key="10">
    <source>
        <dbReference type="Proteomes" id="UP001304683"/>
    </source>
</evidence>
<name>A0ABZ0QTW5_9FIRM</name>
<dbReference type="SUPFAM" id="SSF103473">
    <property type="entry name" value="MFS general substrate transporter"/>
    <property type="match status" value="1"/>
</dbReference>
<feature type="compositionally biased region" description="Low complexity" evidence="7">
    <location>
        <begin position="1"/>
        <end position="15"/>
    </location>
</feature>
<keyword evidence="6 8" id="KW-0472">Membrane</keyword>
<reference evidence="9 10" key="1">
    <citation type="submission" date="2023-08" db="EMBL/GenBank/DDBJ databases">
        <title>Genome sequence of Thermaerobacter compostii strain Ins1, a spore-forming filamentous bacterium isolated from a deep geothermal reservoir.</title>
        <authorList>
            <person name="Bregnard D."/>
            <person name="Gonzalez D."/>
            <person name="Junier P."/>
        </authorList>
    </citation>
    <scope>NUCLEOTIDE SEQUENCE [LARGE SCALE GENOMIC DNA]</scope>
    <source>
        <strain evidence="9 10">Ins1</strain>
    </source>
</reference>
<evidence type="ECO:0000256" key="3">
    <source>
        <dbReference type="ARBA" id="ARBA00022475"/>
    </source>
</evidence>
<accession>A0ABZ0QTW5</accession>
<dbReference type="EMBL" id="CP132508">
    <property type="protein sequence ID" value="WPD20289.1"/>
    <property type="molecule type" value="Genomic_DNA"/>
</dbReference>
<evidence type="ECO:0000256" key="7">
    <source>
        <dbReference type="SAM" id="MobiDB-lite"/>
    </source>
</evidence>
<feature type="transmembrane region" description="Helical" evidence="8">
    <location>
        <begin position="388"/>
        <end position="406"/>
    </location>
</feature>
<dbReference type="InterPro" id="IPR036259">
    <property type="entry name" value="MFS_trans_sf"/>
</dbReference>
<keyword evidence="10" id="KW-1185">Reference proteome</keyword>
<evidence type="ECO:0000256" key="2">
    <source>
        <dbReference type="ARBA" id="ARBA00022448"/>
    </source>
</evidence>
<evidence type="ECO:0000256" key="8">
    <source>
        <dbReference type="SAM" id="Phobius"/>
    </source>
</evidence>
<evidence type="ECO:0000256" key="1">
    <source>
        <dbReference type="ARBA" id="ARBA00004651"/>
    </source>
</evidence>
<keyword evidence="3" id="KW-1003">Cell membrane</keyword>
<dbReference type="PANTHER" id="PTHR23513">
    <property type="entry name" value="INTEGRAL MEMBRANE EFFLUX PROTEIN-RELATED"/>
    <property type="match status" value="1"/>
</dbReference>
<keyword evidence="5 8" id="KW-1133">Transmembrane helix</keyword>
<feature type="transmembrane region" description="Helical" evidence="8">
    <location>
        <begin position="298"/>
        <end position="318"/>
    </location>
</feature>
<dbReference type="Pfam" id="PF05977">
    <property type="entry name" value="MFS_3"/>
    <property type="match status" value="1"/>
</dbReference>
<feature type="transmembrane region" description="Helical" evidence="8">
    <location>
        <begin position="112"/>
        <end position="131"/>
    </location>
</feature>
<organism evidence="9 10">
    <name type="scientific">Thermaerobacter composti</name>
    <dbReference type="NCBI Taxonomy" id="554949"/>
    <lineage>
        <taxon>Bacteria</taxon>
        <taxon>Bacillati</taxon>
        <taxon>Bacillota</taxon>
        <taxon>Clostridia</taxon>
        <taxon>Eubacteriales</taxon>
        <taxon>Clostridiales Family XVII. Incertae Sedis</taxon>
        <taxon>Thermaerobacter</taxon>
    </lineage>
</organism>
<feature type="transmembrane region" description="Helical" evidence="8">
    <location>
        <begin position="361"/>
        <end position="382"/>
    </location>
</feature>
<feature type="transmembrane region" description="Helical" evidence="8">
    <location>
        <begin position="418"/>
        <end position="440"/>
    </location>
</feature>
<feature type="compositionally biased region" description="Pro residues" evidence="7">
    <location>
        <begin position="33"/>
        <end position="64"/>
    </location>
</feature>
<dbReference type="RefSeq" id="WP_318751628.1">
    <property type="nucleotide sequence ID" value="NZ_CP132508.1"/>
</dbReference>
<dbReference type="InterPro" id="IPR010290">
    <property type="entry name" value="TM_effector"/>
</dbReference>
<feature type="region of interest" description="Disordered" evidence="7">
    <location>
        <begin position="1"/>
        <end position="65"/>
    </location>
</feature>
<evidence type="ECO:0000313" key="9">
    <source>
        <dbReference type="EMBL" id="WPD20289.1"/>
    </source>
</evidence>
<keyword evidence="2" id="KW-0813">Transport</keyword>
<dbReference type="PANTHER" id="PTHR23513:SF6">
    <property type="entry name" value="MAJOR FACILITATOR SUPERFAMILY ASSOCIATED DOMAIN-CONTAINING PROTEIN"/>
    <property type="match status" value="1"/>
</dbReference>
<feature type="transmembrane region" description="Helical" evidence="8">
    <location>
        <begin position="75"/>
        <end position="100"/>
    </location>
</feature>
<feature type="transmembrane region" description="Helical" evidence="8">
    <location>
        <begin position="446"/>
        <end position="466"/>
    </location>
</feature>
<evidence type="ECO:0000256" key="5">
    <source>
        <dbReference type="ARBA" id="ARBA00022989"/>
    </source>
</evidence>
<comment type="subcellular location">
    <subcellularLocation>
        <location evidence="1">Cell membrane</location>
        <topology evidence="1">Multi-pass membrane protein</topology>
    </subcellularLocation>
</comment>
<proteinExistence type="predicted"/>
<dbReference type="Gene3D" id="1.20.1250.20">
    <property type="entry name" value="MFS general substrate transporter like domains"/>
    <property type="match status" value="1"/>
</dbReference>
<protein>
    <submittedName>
        <fullName evidence="9">MFS transporter</fullName>
    </submittedName>
</protein>
<dbReference type="CDD" id="cd06173">
    <property type="entry name" value="MFS_MefA_like"/>
    <property type="match status" value="1"/>
</dbReference>
<sequence>MGAPAPADAPAVATPTRYERPPHAGAPCGEVPATPPPPTPPPAPTPPPPPSPPRPQGPAGPGPAAPSLWRHRPFVVLWLARIVSVAGGMASMMAIQWWILESSGSARWMAGANAVVTLVMAVVGLPAGVLVDRWHRGRFFLALEIGRGLVMAALAVLLFTGRATIPTVLALLALDAAGLALFMPLSSAIWPELVPASQLAAANGLVATGESIGRIAGPAVGGVLASRHPGWAALVDAVSYVVSAGAIVAAGALAWKAPSTKASPAGATGGGPAGGRTFAAQFREGWTAVFGRPDLGPFFILVSVLNLAFSASFVLIPVVVQRVLRGGPEALGWLEASFAVGAVTGGVLAGAGRVPRRSRAWVQLAVLQAVLGTVIGSCRWLGVSLVAGWIFGVTNALVNVAATTMLQEAVAPELRGRVFGLLYTVAMILQPVGQMAGGILADRVPVPAVFAATTALTVLALAAAWWRAPAMRTLLDRTGSGGRGTAPQATGEVSLG</sequence>
<gene>
    <name evidence="9" type="ORF">Q5761_07405</name>
</gene>
<evidence type="ECO:0000256" key="6">
    <source>
        <dbReference type="ARBA" id="ARBA00023136"/>
    </source>
</evidence>
<feature type="transmembrane region" description="Helical" evidence="8">
    <location>
        <begin position="330"/>
        <end position="349"/>
    </location>
</feature>
<feature type="region of interest" description="Disordered" evidence="7">
    <location>
        <begin position="477"/>
        <end position="496"/>
    </location>
</feature>
<evidence type="ECO:0000256" key="4">
    <source>
        <dbReference type="ARBA" id="ARBA00022692"/>
    </source>
</evidence>
<feature type="transmembrane region" description="Helical" evidence="8">
    <location>
        <begin position="237"/>
        <end position="255"/>
    </location>
</feature>